<keyword evidence="4 7" id="KW-0812">Transmembrane</keyword>
<dbReference type="GO" id="GO:0016780">
    <property type="term" value="F:phosphotransferase activity, for other substituted phosphate groups"/>
    <property type="evidence" value="ECO:0007669"/>
    <property type="project" value="TreeGrafter"/>
</dbReference>
<name>A0A2M7IE55_9BACT</name>
<dbReference type="AlphaFoldDB" id="A0A2M7IE55"/>
<feature type="transmembrane region" description="Helical" evidence="7">
    <location>
        <begin position="50"/>
        <end position="74"/>
    </location>
</feature>
<keyword evidence="5 7" id="KW-1133">Transmembrane helix</keyword>
<sequence>MKKAELLFTAILPPLDFMMLLVAGITAYFLRINPLVAQYRPVLFHLNLPLNRYLTLIIGVSVFMLAVFALIGLYRIQLRRILLDDFLKIIIGVSAGIIGLVFYSFFRSELFDSRFLIVIGWVAAIIFVSFGRFIVHRWQRYLMKKYNFGLRRALVVGCDGVSQKIVNYIKSQSVLGYRLVTNLSQPDLDEIKRKVKDPGVEEIILADSDWPKERVLELVNFCEDNHLTFKFVPNLFQTLTANASVETLGDVPIIELKRTALDGWGRIIKRVIDFVGALTGLIVLSPFFTLVAIFIKRDSPGPVFVHLKRISQGKEFRLCKFRSMVDGAEKLKENLQAKNERKDGPLFKIKNDPRVTKIGKFLRRYRIDEFPQLVNVLKGEMSLIGPRPHQPDEIAQYRKHHKKVLAIKSGMTGFAQVSGSSDLSFEEEIKLDTYYVENWSLAMDLKIFLRTWLVLLKDRSAC</sequence>
<feature type="transmembrane region" description="Helical" evidence="7">
    <location>
        <begin position="115"/>
        <end position="135"/>
    </location>
</feature>
<evidence type="ECO:0000256" key="5">
    <source>
        <dbReference type="ARBA" id="ARBA00022989"/>
    </source>
</evidence>
<dbReference type="PANTHER" id="PTHR30576">
    <property type="entry name" value="COLANIC BIOSYNTHESIS UDP-GLUCOSE LIPID CARRIER TRANSFERASE"/>
    <property type="match status" value="1"/>
</dbReference>
<dbReference type="GO" id="GO:0016020">
    <property type="term" value="C:membrane"/>
    <property type="evidence" value="ECO:0007669"/>
    <property type="project" value="UniProtKB-SubCell"/>
</dbReference>
<evidence type="ECO:0000313" key="9">
    <source>
        <dbReference type="EMBL" id="PIW74784.1"/>
    </source>
</evidence>
<gene>
    <name evidence="9" type="ORF">CO003_00830</name>
</gene>
<evidence type="ECO:0000256" key="7">
    <source>
        <dbReference type="SAM" id="Phobius"/>
    </source>
</evidence>
<evidence type="ECO:0000256" key="6">
    <source>
        <dbReference type="ARBA" id="ARBA00023136"/>
    </source>
</evidence>
<dbReference type="InterPro" id="IPR017475">
    <property type="entry name" value="EPS_sugar_tfrase"/>
</dbReference>
<dbReference type="Pfam" id="PF02397">
    <property type="entry name" value="Bac_transf"/>
    <property type="match status" value="1"/>
</dbReference>
<feature type="transmembrane region" description="Helical" evidence="7">
    <location>
        <begin position="274"/>
        <end position="295"/>
    </location>
</feature>
<proteinExistence type="inferred from homology"/>
<dbReference type="InterPro" id="IPR003362">
    <property type="entry name" value="Bact_transf"/>
</dbReference>
<feature type="transmembrane region" description="Helical" evidence="7">
    <location>
        <begin position="7"/>
        <end position="30"/>
    </location>
</feature>
<feature type="transmembrane region" description="Helical" evidence="7">
    <location>
        <begin position="86"/>
        <end position="103"/>
    </location>
</feature>
<accession>A0A2M7IE55</accession>
<keyword evidence="3" id="KW-0808">Transferase</keyword>
<comment type="similarity">
    <text evidence="2">Belongs to the bacterial sugar transferase family.</text>
</comment>
<comment type="caution">
    <text evidence="9">The sequence shown here is derived from an EMBL/GenBank/DDBJ whole genome shotgun (WGS) entry which is preliminary data.</text>
</comment>
<protein>
    <recommendedName>
        <fullName evidence="8">Bacterial sugar transferase domain-containing protein</fullName>
    </recommendedName>
</protein>
<evidence type="ECO:0000256" key="1">
    <source>
        <dbReference type="ARBA" id="ARBA00004141"/>
    </source>
</evidence>
<evidence type="ECO:0000259" key="8">
    <source>
        <dbReference type="Pfam" id="PF02397"/>
    </source>
</evidence>
<keyword evidence="6 7" id="KW-0472">Membrane</keyword>
<feature type="domain" description="Bacterial sugar transferase" evidence="8">
    <location>
        <begin position="269"/>
        <end position="456"/>
    </location>
</feature>
<dbReference type="Proteomes" id="UP000231673">
    <property type="component" value="Unassembled WGS sequence"/>
</dbReference>
<reference evidence="10" key="1">
    <citation type="submission" date="2017-09" db="EMBL/GenBank/DDBJ databases">
        <title>Depth-based differentiation of microbial function through sediment-hosted aquifers and enrichment of novel symbionts in the deep terrestrial subsurface.</title>
        <authorList>
            <person name="Probst A.J."/>
            <person name="Ladd B."/>
            <person name="Jarett J.K."/>
            <person name="Geller-Mcgrath D.E."/>
            <person name="Sieber C.M.K."/>
            <person name="Emerson J.B."/>
            <person name="Anantharaman K."/>
            <person name="Thomas B.C."/>
            <person name="Malmstrom R."/>
            <person name="Stieglmeier M."/>
            <person name="Klingl A."/>
            <person name="Woyke T."/>
            <person name="Ryan C.M."/>
            <person name="Banfield J.F."/>
        </authorList>
    </citation>
    <scope>NUCLEOTIDE SEQUENCE [LARGE SCALE GENOMIC DNA]</scope>
</reference>
<comment type="subcellular location">
    <subcellularLocation>
        <location evidence="1">Membrane</location>
        <topology evidence="1">Multi-pass membrane protein</topology>
    </subcellularLocation>
</comment>
<dbReference type="Gene3D" id="3.40.50.720">
    <property type="entry name" value="NAD(P)-binding Rossmann-like Domain"/>
    <property type="match status" value="1"/>
</dbReference>
<dbReference type="PANTHER" id="PTHR30576:SF10">
    <property type="entry name" value="SLL5057 PROTEIN"/>
    <property type="match status" value="1"/>
</dbReference>
<evidence type="ECO:0000256" key="4">
    <source>
        <dbReference type="ARBA" id="ARBA00022692"/>
    </source>
</evidence>
<organism evidence="9 10">
    <name type="scientific">Candidatus Portnoybacteria bacterium CG_4_8_14_3_um_filter_44_15</name>
    <dbReference type="NCBI Taxonomy" id="1974803"/>
    <lineage>
        <taxon>Bacteria</taxon>
        <taxon>Candidatus Portnoyibacteriota</taxon>
    </lineage>
</organism>
<dbReference type="NCBIfam" id="TIGR03025">
    <property type="entry name" value="EPS_sugtrans"/>
    <property type="match status" value="1"/>
</dbReference>
<evidence type="ECO:0000256" key="3">
    <source>
        <dbReference type="ARBA" id="ARBA00022679"/>
    </source>
</evidence>
<evidence type="ECO:0000256" key="2">
    <source>
        <dbReference type="ARBA" id="ARBA00006464"/>
    </source>
</evidence>
<evidence type="ECO:0000313" key="10">
    <source>
        <dbReference type="Proteomes" id="UP000231673"/>
    </source>
</evidence>
<dbReference type="EMBL" id="PFGW01000018">
    <property type="protein sequence ID" value="PIW74784.1"/>
    <property type="molecule type" value="Genomic_DNA"/>
</dbReference>